<evidence type="ECO:0000313" key="3">
    <source>
        <dbReference type="EMBL" id="STT93263.1"/>
    </source>
</evidence>
<keyword evidence="1 3" id="KW-0378">Hydrolase</keyword>
<dbReference type="PANTHER" id="PTHR47572">
    <property type="entry name" value="LIPOPROTEIN-RELATED"/>
    <property type="match status" value="1"/>
</dbReference>
<accession>A0A377Y168</accession>
<dbReference type="Pfam" id="PF08450">
    <property type="entry name" value="SGL"/>
    <property type="match status" value="1"/>
</dbReference>
<proteinExistence type="predicted"/>
<dbReference type="Proteomes" id="UP000254103">
    <property type="component" value="Unassembled WGS sequence"/>
</dbReference>
<sequence>MNGLNHNALTCSAVPIPPWERSLQTVEAQPYFSVSQASLVLEGIVFDRNNNLLFVDVATGRVFKLTPERQLSIVLKENTFGASGLAVHKDGRIFIASVGDMQRGSVRAIEPDGTREQMIVATDAGFLVNDLVFDNQGGFYFTDSRGNSADPQGGVFYVSPNVGSIHAILPGLAVGNGIAIDPAGSQIWATEHAKNRLHRVRLSDATTIAPFGSVVTYLYDFGIAQRKIQRADSRGKMFWFRCANDRCCDDRF</sequence>
<dbReference type="AlphaFoldDB" id="A0A377Y168"/>
<protein>
    <submittedName>
        <fullName evidence="3">Lactonase Drp35</fullName>
        <ecNumber evidence="3">3.1.1.-</ecNumber>
    </submittedName>
</protein>
<gene>
    <name evidence="3" type="ORF">NCTC5052_01653</name>
</gene>
<reference evidence="3 4" key="1">
    <citation type="submission" date="2018-06" db="EMBL/GenBank/DDBJ databases">
        <authorList>
            <consortium name="Pathogen Informatics"/>
            <person name="Doyle S."/>
        </authorList>
    </citation>
    <scope>NUCLEOTIDE SEQUENCE [LARGE SCALE GENOMIC DNA]</scope>
    <source>
        <strain evidence="3 4">NCTC5052</strain>
    </source>
</reference>
<dbReference type="InterPro" id="IPR011042">
    <property type="entry name" value="6-blade_b-propeller_TolB-like"/>
</dbReference>
<dbReference type="EMBL" id="UGLJ01000002">
    <property type="protein sequence ID" value="STT93263.1"/>
    <property type="molecule type" value="Genomic_DNA"/>
</dbReference>
<dbReference type="EC" id="3.1.1.-" evidence="3"/>
<evidence type="ECO:0000259" key="2">
    <source>
        <dbReference type="Pfam" id="PF08450"/>
    </source>
</evidence>
<evidence type="ECO:0000313" key="4">
    <source>
        <dbReference type="Proteomes" id="UP000254103"/>
    </source>
</evidence>
<feature type="domain" description="SMP-30/Gluconolactonase/LRE-like region" evidence="2">
    <location>
        <begin position="42"/>
        <end position="207"/>
    </location>
</feature>
<dbReference type="PANTHER" id="PTHR47572:SF4">
    <property type="entry name" value="LACTONASE DRP35"/>
    <property type="match status" value="1"/>
</dbReference>
<dbReference type="Gene3D" id="2.120.10.30">
    <property type="entry name" value="TolB, C-terminal domain"/>
    <property type="match status" value="1"/>
</dbReference>
<name>A0A377Y168_KLEPN</name>
<dbReference type="GO" id="GO:0016787">
    <property type="term" value="F:hydrolase activity"/>
    <property type="evidence" value="ECO:0007669"/>
    <property type="project" value="UniProtKB-KW"/>
</dbReference>
<dbReference type="InterPro" id="IPR051262">
    <property type="entry name" value="SMP-30/CGR1_Lactonase"/>
</dbReference>
<dbReference type="SUPFAM" id="SSF63829">
    <property type="entry name" value="Calcium-dependent phosphotriesterase"/>
    <property type="match status" value="1"/>
</dbReference>
<dbReference type="InterPro" id="IPR013658">
    <property type="entry name" value="SGL"/>
</dbReference>
<evidence type="ECO:0000256" key="1">
    <source>
        <dbReference type="ARBA" id="ARBA00022801"/>
    </source>
</evidence>
<organism evidence="3 4">
    <name type="scientific">Klebsiella pneumoniae</name>
    <dbReference type="NCBI Taxonomy" id="573"/>
    <lineage>
        <taxon>Bacteria</taxon>
        <taxon>Pseudomonadati</taxon>
        <taxon>Pseudomonadota</taxon>
        <taxon>Gammaproteobacteria</taxon>
        <taxon>Enterobacterales</taxon>
        <taxon>Enterobacteriaceae</taxon>
        <taxon>Klebsiella/Raoultella group</taxon>
        <taxon>Klebsiella</taxon>
        <taxon>Klebsiella pneumoniae complex</taxon>
    </lineage>
</organism>